<protein>
    <submittedName>
        <fullName evidence="1">Uncharacterized protein</fullName>
    </submittedName>
</protein>
<organism evidence="1 2">
    <name type="scientific">Thamnidium elegans</name>
    <dbReference type="NCBI Taxonomy" id="101142"/>
    <lineage>
        <taxon>Eukaryota</taxon>
        <taxon>Fungi</taxon>
        <taxon>Fungi incertae sedis</taxon>
        <taxon>Mucoromycota</taxon>
        <taxon>Mucoromycotina</taxon>
        <taxon>Mucoromycetes</taxon>
        <taxon>Mucorales</taxon>
        <taxon>Mucorineae</taxon>
        <taxon>Mucoraceae</taxon>
        <taxon>Thamnidium</taxon>
    </lineage>
</organism>
<dbReference type="EMBL" id="JAEPRE010000003">
    <property type="protein sequence ID" value="KAG2237715.1"/>
    <property type="molecule type" value="Genomic_DNA"/>
</dbReference>
<reference evidence="1" key="1">
    <citation type="submission" date="2021-01" db="EMBL/GenBank/DDBJ databases">
        <title>Metabolic potential, ecology and presence of endohyphal bacteria is reflected in genomic diversity of Mucoromycotina.</title>
        <authorList>
            <person name="Muszewska A."/>
            <person name="Okrasinska A."/>
            <person name="Steczkiewicz K."/>
            <person name="Drgas O."/>
            <person name="Orlowska M."/>
            <person name="Perlinska-Lenart U."/>
            <person name="Aleksandrzak-Piekarczyk T."/>
            <person name="Szatraj K."/>
            <person name="Zielenkiewicz U."/>
            <person name="Pilsyk S."/>
            <person name="Malc E."/>
            <person name="Mieczkowski P."/>
            <person name="Kruszewska J.S."/>
            <person name="Biernat P."/>
            <person name="Pawlowska J."/>
        </authorList>
    </citation>
    <scope>NUCLEOTIDE SEQUENCE</scope>
    <source>
        <strain evidence="1">WA0000018081</strain>
    </source>
</reference>
<keyword evidence="2" id="KW-1185">Reference proteome</keyword>
<name>A0A8H7SWL2_9FUNG</name>
<sequence>MELSIKVEDQNNKTDVRLQIAILSIEKQDSNGNRVSYNRLAGRSSVGRFYTKISLPPL</sequence>
<evidence type="ECO:0000313" key="1">
    <source>
        <dbReference type="EMBL" id="KAG2237715.1"/>
    </source>
</evidence>
<dbReference type="Proteomes" id="UP000613177">
    <property type="component" value="Unassembled WGS sequence"/>
</dbReference>
<evidence type="ECO:0000313" key="2">
    <source>
        <dbReference type="Proteomes" id="UP000613177"/>
    </source>
</evidence>
<proteinExistence type="predicted"/>
<gene>
    <name evidence="1" type="ORF">INT48_009653</name>
</gene>
<accession>A0A8H7SWL2</accession>
<dbReference type="AlphaFoldDB" id="A0A8H7SWL2"/>
<comment type="caution">
    <text evidence="1">The sequence shown here is derived from an EMBL/GenBank/DDBJ whole genome shotgun (WGS) entry which is preliminary data.</text>
</comment>